<keyword evidence="3" id="KW-1185">Reference proteome</keyword>
<protein>
    <submittedName>
        <fullName evidence="2">Uncharacterized protein</fullName>
    </submittedName>
</protein>
<dbReference type="AlphaFoldDB" id="A0ABD1MBI3"/>
<evidence type="ECO:0000313" key="3">
    <source>
        <dbReference type="Proteomes" id="UP001603857"/>
    </source>
</evidence>
<evidence type="ECO:0000256" key="1">
    <source>
        <dbReference type="SAM" id="Phobius"/>
    </source>
</evidence>
<gene>
    <name evidence="2" type="ORF">Fmac_014348</name>
</gene>
<name>A0ABD1MBI3_9FABA</name>
<dbReference type="Proteomes" id="UP001603857">
    <property type="component" value="Unassembled WGS sequence"/>
</dbReference>
<keyword evidence="1" id="KW-0812">Transmembrane</keyword>
<accession>A0ABD1MBI3</accession>
<keyword evidence="1" id="KW-0472">Membrane</keyword>
<sequence length="81" mass="9065">MEIERLMPRVPLGLYSVRHYSSLHPRAEDVCHVILAFLIAFAFVVSNMGGVWMMVVIRVILSGTTMAVVARACRTLIIMTC</sequence>
<dbReference type="EMBL" id="JBGMDY010000005">
    <property type="protein sequence ID" value="KAL2333135.1"/>
    <property type="molecule type" value="Genomic_DNA"/>
</dbReference>
<keyword evidence="1" id="KW-1133">Transmembrane helix</keyword>
<reference evidence="2 3" key="1">
    <citation type="submission" date="2024-08" db="EMBL/GenBank/DDBJ databases">
        <title>Insights into the chromosomal genome structure of Flemingia macrophylla.</title>
        <authorList>
            <person name="Ding Y."/>
            <person name="Zhao Y."/>
            <person name="Bi W."/>
            <person name="Wu M."/>
            <person name="Zhao G."/>
            <person name="Gong Y."/>
            <person name="Li W."/>
            <person name="Zhang P."/>
        </authorList>
    </citation>
    <scope>NUCLEOTIDE SEQUENCE [LARGE SCALE GENOMIC DNA]</scope>
    <source>
        <strain evidence="2">DYQJB</strain>
        <tissue evidence="2">Leaf</tissue>
    </source>
</reference>
<proteinExistence type="predicted"/>
<organism evidence="2 3">
    <name type="scientific">Flemingia macrophylla</name>
    <dbReference type="NCBI Taxonomy" id="520843"/>
    <lineage>
        <taxon>Eukaryota</taxon>
        <taxon>Viridiplantae</taxon>
        <taxon>Streptophyta</taxon>
        <taxon>Embryophyta</taxon>
        <taxon>Tracheophyta</taxon>
        <taxon>Spermatophyta</taxon>
        <taxon>Magnoliopsida</taxon>
        <taxon>eudicotyledons</taxon>
        <taxon>Gunneridae</taxon>
        <taxon>Pentapetalae</taxon>
        <taxon>rosids</taxon>
        <taxon>fabids</taxon>
        <taxon>Fabales</taxon>
        <taxon>Fabaceae</taxon>
        <taxon>Papilionoideae</taxon>
        <taxon>50 kb inversion clade</taxon>
        <taxon>NPAAA clade</taxon>
        <taxon>indigoferoid/millettioid clade</taxon>
        <taxon>Phaseoleae</taxon>
        <taxon>Flemingia</taxon>
    </lineage>
</organism>
<feature type="transmembrane region" description="Helical" evidence="1">
    <location>
        <begin position="27"/>
        <end position="45"/>
    </location>
</feature>
<feature type="transmembrane region" description="Helical" evidence="1">
    <location>
        <begin position="51"/>
        <end position="70"/>
    </location>
</feature>
<evidence type="ECO:0000313" key="2">
    <source>
        <dbReference type="EMBL" id="KAL2333135.1"/>
    </source>
</evidence>
<comment type="caution">
    <text evidence="2">The sequence shown here is derived from an EMBL/GenBank/DDBJ whole genome shotgun (WGS) entry which is preliminary data.</text>
</comment>